<dbReference type="SUPFAM" id="SSF51905">
    <property type="entry name" value="FAD/NAD(P)-binding domain"/>
    <property type="match status" value="1"/>
</dbReference>
<dbReference type="PANTHER" id="PTHR46865:SF7">
    <property type="entry name" value="MONOOXYGENASE, PUTATIVE (AFU_ORTHOLOGUE AFUA_8G07040)-RELATED"/>
    <property type="match status" value="1"/>
</dbReference>
<evidence type="ECO:0000256" key="2">
    <source>
        <dbReference type="ARBA" id="ARBA00022827"/>
    </source>
</evidence>
<gene>
    <name evidence="5" type="ORF">K7432_011275</name>
</gene>
<dbReference type="PRINTS" id="PR00420">
    <property type="entry name" value="RNGMNOXGNASE"/>
</dbReference>
<dbReference type="InterPro" id="IPR036188">
    <property type="entry name" value="FAD/NAD-bd_sf"/>
</dbReference>
<reference evidence="5 6" key="1">
    <citation type="submission" date="2023-04" db="EMBL/GenBank/DDBJ databases">
        <title>Genome of Basidiobolus ranarum AG-B5.</title>
        <authorList>
            <person name="Stajich J.E."/>
            <person name="Carter-House D."/>
            <person name="Gryganskyi A."/>
        </authorList>
    </citation>
    <scope>NUCLEOTIDE SEQUENCE [LARGE SCALE GENOMIC DNA]</scope>
    <source>
        <strain evidence="5 6">AG-B5</strain>
    </source>
</reference>
<dbReference type="InterPro" id="IPR002938">
    <property type="entry name" value="FAD-bd"/>
</dbReference>
<proteinExistence type="predicted"/>
<dbReference type="EMBL" id="JASJQH010000855">
    <property type="protein sequence ID" value="KAK9762723.1"/>
    <property type="molecule type" value="Genomic_DNA"/>
</dbReference>
<keyword evidence="3" id="KW-0560">Oxidoreductase</keyword>
<keyword evidence="6" id="KW-1185">Reference proteome</keyword>
<name>A0ABR2WMK3_9FUNG</name>
<dbReference type="InterPro" id="IPR051704">
    <property type="entry name" value="FAD_aromatic-hydroxylase"/>
</dbReference>
<feature type="domain" description="FAD-binding" evidence="4">
    <location>
        <begin position="5"/>
        <end position="341"/>
    </location>
</feature>
<dbReference type="PANTHER" id="PTHR46865">
    <property type="entry name" value="OXIDOREDUCTASE-RELATED"/>
    <property type="match status" value="1"/>
</dbReference>
<keyword evidence="2" id="KW-0274">FAD</keyword>
<evidence type="ECO:0000259" key="4">
    <source>
        <dbReference type="Pfam" id="PF01494"/>
    </source>
</evidence>
<dbReference type="Pfam" id="PF01494">
    <property type="entry name" value="FAD_binding_3"/>
    <property type="match status" value="1"/>
</dbReference>
<protein>
    <recommendedName>
        <fullName evidence="4">FAD-binding domain-containing protein</fullName>
    </recommendedName>
</protein>
<organism evidence="5 6">
    <name type="scientific">Basidiobolus ranarum</name>
    <dbReference type="NCBI Taxonomy" id="34480"/>
    <lineage>
        <taxon>Eukaryota</taxon>
        <taxon>Fungi</taxon>
        <taxon>Fungi incertae sedis</taxon>
        <taxon>Zoopagomycota</taxon>
        <taxon>Entomophthoromycotina</taxon>
        <taxon>Basidiobolomycetes</taxon>
        <taxon>Basidiobolales</taxon>
        <taxon>Basidiobolaceae</taxon>
        <taxon>Basidiobolus</taxon>
    </lineage>
</organism>
<accession>A0ABR2WMK3</accession>
<evidence type="ECO:0000256" key="1">
    <source>
        <dbReference type="ARBA" id="ARBA00022630"/>
    </source>
</evidence>
<dbReference type="Proteomes" id="UP001479436">
    <property type="component" value="Unassembled WGS sequence"/>
</dbReference>
<evidence type="ECO:0000313" key="6">
    <source>
        <dbReference type="Proteomes" id="UP001479436"/>
    </source>
</evidence>
<keyword evidence="1" id="KW-0285">Flavoprotein</keyword>
<sequence length="420" mass="46502">MSSKTCILISGGGIAGAVAAYYLSRNQNNEVTIIERSKEIRTTGQNIDIRGAGIRVIQAMGIEDAIKNNNTAEKGLRFVDEKNNIKAEFPVLERGEKGFSFTNEIEIMRGDLVKVLYDVTKEKAKYRFGTQITNMVEVDDGVDIWLNEDESPTKFDFVIAADGQNSKTRGLMLETVKDGSNNVEVKSLQQFVAFYTIPRADSDESFARWYNATGGRLIFLRPVNDEVSSVNIGVTGRDSEIQDLIQMNFDEQKVRLQGLFKDAGWESQRVLEGMKDARDYYAQHVAQIHMKKWSSPGGRVALIGDAAYCPTPVTGMGTTLAILGGYILAGELGKEIAGSSRKPSQDCLRNACQRYEEIFRPYVEKAQKIPLGVPKVANPQTSFGISLVHAFVGFVSWSGLAKVFGDDTNPAEDWPEMPSY</sequence>
<evidence type="ECO:0000256" key="3">
    <source>
        <dbReference type="ARBA" id="ARBA00023002"/>
    </source>
</evidence>
<dbReference type="Gene3D" id="3.50.50.60">
    <property type="entry name" value="FAD/NAD(P)-binding domain"/>
    <property type="match status" value="1"/>
</dbReference>
<evidence type="ECO:0000313" key="5">
    <source>
        <dbReference type="EMBL" id="KAK9762723.1"/>
    </source>
</evidence>
<comment type="caution">
    <text evidence="5">The sequence shown here is derived from an EMBL/GenBank/DDBJ whole genome shotgun (WGS) entry which is preliminary data.</text>
</comment>